<organism evidence="2 3">
    <name type="scientific">Plutella xylostella</name>
    <name type="common">Diamondback moth</name>
    <name type="synonym">Plutella maculipennis</name>
    <dbReference type="NCBI Taxonomy" id="51655"/>
    <lineage>
        <taxon>Eukaryota</taxon>
        <taxon>Metazoa</taxon>
        <taxon>Ecdysozoa</taxon>
        <taxon>Arthropoda</taxon>
        <taxon>Hexapoda</taxon>
        <taxon>Insecta</taxon>
        <taxon>Pterygota</taxon>
        <taxon>Neoptera</taxon>
        <taxon>Endopterygota</taxon>
        <taxon>Lepidoptera</taxon>
        <taxon>Glossata</taxon>
        <taxon>Ditrysia</taxon>
        <taxon>Yponomeutoidea</taxon>
        <taxon>Plutellidae</taxon>
        <taxon>Plutella</taxon>
    </lineage>
</organism>
<dbReference type="AlphaFoldDB" id="A0A8S4E190"/>
<accession>A0A8S4E190</accession>
<dbReference type="PANTHER" id="PTHR41156">
    <property type="entry name" value="AGAP006184-PA"/>
    <property type="match status" value="1"/>
</dbReference>
<feature type="region of interest" description="Disordered" evidence="1">
    <location>
        <begin position="159"/>
        <end position="216"/>
    </location>
</feature>
<feature type="region of interest" description="Disordered" evidence="1">
    <location>
        <begin position="115"/>
        <end position="138"/>
    </location>
</feature>
<dbReference type="Proteomes" id="UP000653454">
    <property type="component" value="Unassembled WGS sequence"/>
</dbReference>
<keyword evidence="3" id="KW-1185">Reference proteome</keyword>
<feature type="region of interest" description="Disordered" evidence="1">
    <location>
        <begin position="346"/>
        <end position="366"/>
    </location>
</feature>
<feature type="region of interest" description="Disordered" evidence="1">
    <location>
        <begin position="380"/>
        <end position="438"/>
    </location>
</feature>
<feature type="compositionally biased region" description="Pro residues" evidence="1">
    <location>
        <begin position="418"/>
        <end position="429"/>
    </location>
</feature>
<evidence type="ECO:0000313" key="3">
    <source>
        <dbReference type="Proteomes" id="UP000653454"/>
    </source>
</evidence>
<proteinExistence type="predicted"/>
<evidence type="ECO:0000313" key="2">
    <source>
        <dbReference type="EMBL" id="CAG9109027.1"/>
    </source>
</evidence>
<feature type="compositionally biased region" description="Polar residues" evidence="1">
    <location>
        <begin position="164"/>
        <end position="175"/>
    </location>
</feature>
<dbReference type="PANTHER" id="PTHR41156:SF1">
    <property type="entry name" value="ZASP-LIKE MOTIF DOMAIN-CONTAINING PROTEIN"/>
    <property type="match status" value="1"/>
</dbReference>
<comment type="caution">
    <text evidence="2">The sequence shown here is derived from an EMBL/GenBank/DDBJ whole genome shotgun (WGS) entry which is preliminary data.</text>
</comment>
<dbReference type="EMBL" id="CAJHNJ030000011">
    <property type="protein sequence ID" value="CAG9109027.1"/>
    <property type="molecule type" value="Genomic_DNA"/>
</dbReference>
<sequence>MATKSYSKHKEYKEFKSSGNVPYTDEQFDMLKSELIPAKSKLNSLDRNGGGAREYHYEYSEERHPTGKYDRKDLRTVEQYTVPPHSTPKSEHSSYYYEREERDLPAIKSATRTYNYDSSVGSTPGYTKVKSSKATKELSHNVEELDSLLDDLRQDQERSLYKSGYTSDTAESSSFDYRRGTPVKTPSSGYSTLKKEERIETSSWGSSPPPPPTVTRQEAIKQQMYREEKTESRVVPSQISPAIAHPVPAPVCASCHHAPSTTGTLSRSGTPMNKVTTTVKTYTYEVPADSDPAAAPLPPVPDHQHTYLSERQQINSTTSNTTLVPPSPSLGCQYCSHCNSRITRGASQPPPVTSHTYHSVESTDVTDRTNERIIYPKPANETKLVPSDPYPRGNNTYSPTHFKYSETTYSSQNTTERLPPPASPFPRPATPSQLEQQPPKRLDDLMADFPEARFPTQPDGLTQRNIKVTHESSTQAKAPPVGSSRNVAGPAVYYPPGHTPFQKKDDGWQTSAAMQGGGAYASGRGMYEYESGSKSKSKTTEKKTAVPICLPLCCAMPCVIM</sequence>
<feature type="compositionally biased region" description="Polar residues" evidence="1">
    <location>
        <begin position="353"/>
        <end position="363"/>
    </location>
</feature>
<gene>
    <name evidence="2" type="ORF">PLXY2_LOCUS4229</name>
</gene>
<feature type="compositionally biased region" description="Polar residues" evidence="1">
    <location>
        <begin position="393"/>
        <end position="416"/>
    </location>
</feature>
<feature type="compositionally biased region" description="Polar residues" evidence="1">
    <location>
        <begin position="115"/>
        <end position="125"/>
    </location>
</feature>
<name>A0A8S4E190_PLUXY</name>
<protein>
    <submittedName>
        <fullName evidence="2">(diamondback moth) hypothetical protein</fullName>
    </submittedName>
</protein>
<reference evidence="2" key="1">
    <citation type="submission" date="2020-11" db="EMBL/GenBank/DDBJ databases">
        <authorList>
            <person name="Whiteford S."/>
        </authorList>
    </citation>
    <scope>NUCLEOTIDE SEQUENCE</scope>
</reference>
<evidence type="ECO:0000256" key="1">
    <source>
        <dbReference type="SAM" id="MobiDB-lite"/>
    </source>
</evidence>
<feature type="region of interest" description="Disordered" evidence="1">
    <location>
        <begin position="1"/>
        <end position="20"/>
    </location>
</feature>